<keyword evidence="3" id="KW-1185">Reference proteome</keyword>
<evidence type="ECO:0000313" key="2">
    <source>
        <dbReference type="EMBL" id="MCX2963924.1"/>
    </source>
</evidence>
<feature type="transmembrane region" description="Helical" evidence="1">
    <location>
        <begin position="110"/>
        <end position="132"/>
    </location>
</feature>
<evidence type="ECO:0000313" key="3">
    <source>
        <dbReference type="Proteomes" id="UP001143347"/>
    </source>
</evidence>
<sequence>MTDPAPVVSDDDLSGGADARRGVHRSVSGLVAVAVTVMLLGVVLGALWAAVTPALSGRVVSEGSAVVPASAFGSEFAAVGTFALLLFGYGVVSVIIGWTTARSWRGPVGFGVLAVATTIGSLIAAAVGTWVADWRFDDPRALPVGSTFDVVPDLWLDGAVRGGAGGPWVLFVCAPLAAALVYLGVTLAARRADLGVGDLPSIPENTLSAPAP</sequence>
<comment type="caution">
    <text evidence="2">The sequence shown here is derived from an EMBL/GenBank/DDBJ whole genome shotgun (WGS) entry which is preliminary data.</text>
</comment>
<proteinExistence type="predicted"/>
<dbReference type="Pfam" id="PF10821">
    <property type="entry name" value="DUF2567"/>
    <property type="match status" value="1"/>
</dbReference>
<keyword evidence="1" id="KW-0472">Membrane</keyword>
<reference evidence="2" key="1">
    <citation type="submission" date="2022-10" db="EMBL/GenBank/DDBJ databases">
        <title>WGS of marine actinomycetes from Thailand.</title>
        <authorList>
            <person name="Thawai C."/>
        </authorList>
    </citation>
    <scope>NUCLEOTIDE SEQUENCE</scope>
    <source>
        <strain evidence="2">SW21</strain>
    </source>
</reference>
<keyword evidence="1" id="KW-1133">Transmembrane helix</keyword>
<dbReference type="InterPro" id="IPR021213">
    <property type="entry name" value="DUF2567"/>
</dbReference>
<feature type="transmembrane region" description="Helical" evidence="1">
    <location>
        <begin position="30"/>
        <end position="56"/>
    </location>
</feature>
<dbReference type="EMBL" id="JAPKFM010000005">
    <property type="protein sequence ID" value="MCX2963924.1"/>
    <property type="molecule type" value="Genomic_DNA"/>
</dbReference>
<gene>
    <name evidence="2" type="ORF">OSB52_07420</name>
</gene>
<dbReference type="RefSeq" id="WP_266061032.1">
    <property type="nucleotide sequence ID" value="NZ_JAPKFM010000005.1"/>
</dbReference>
<keyword evidence="1" id="KW-0812">Transmembrane</keyword>
<feature type="transmembrane region" description="Helical" evidence="1">
    <location>
        <begin position="168"/>
        <end position="189"/>
    </location>
</feature>
<feature type="transmembrane region" description="Helical" evidence="1">
    <location>
        <begin position="76"/>
        <end position="98"/>
    </location>
</feature>
<protein>
    <submittedName>
        <fullName evidence="2">DUF2567 domain-containing protein</fullName>
    </submittedName>
</protein>
<dbReference type="AlphaFoldDB" id="A0A9X3D2N6"/>
<name>A0A9X3D2N6_9ACTN</name>
<evidence type="ECO:0000256" key="1">
    <source>
        <dbReference type="SAM" id="Phobius"/>
    </source>
</evidence>
<accession>A0A9X3D2N6</accession>
<dbReference type="Proteomes" id="UP001143347">
    <property type="component" value="Unassembled WGS sequence"/>
</dbReference>
<organism evidence="2 3">
    <name type="scientific">Gordonia aquimaris</name>
    <dbReference type="NCBI Taxonomy" id="2984863"/>
    <lineage>
        <taxon>Bacteria</taxon>
        <taxon>Bacillati</taxon>
        <taxon>Actinomycetota</taxon>
        <taxon>Actinomycetes</taxon>
        <taxon>Mycobacteriales</taxon>
        <taxon>Gordoniaceae</taxon>
        <taxon>Gordonia</taxon>
    </lineage>
</organism>